<evidence type="ECO:0000256" key="2">
    <source>
        <dbReference type="ARBA" id="ARBA00001946"/>
    </source>
</evidence>
<proteinExistence type="predicted"/>
<reference evidence="12 13" key="1">
    <citation type="submission" date="2019-03" db="EMBL/GenBank/DDBJ databases">
        <title>Single cell metagenomics reveals metabolic interactions within the superorganism composed of flagellate Streblomastix strix and complex community of Bacteroidetes bacteria on its surface.</title>
        <authorList>
            <person name="Treitli S.C."/>
            <person name="Kolisko M."/>
            <person name="Husnik F."/>
            <person name="Keeling P."/>
            <person name="Hampl V."/>
        </authorList>
    </citation>
    <scope>NUCLEOTIDE SEQUENCE [LARGE SCALE GENOMIC DNA]</scope>
    <source>
        <strain evidence="12">St1</strain>
    </source>
</reference>
<dbReference type="CDD" id="cd09084">
    <property type="entry name" value="EEP-2"/>
    <property type="match status" value="1"/>
</dbReference>
<keyword evidence="6" id="KW-0378">Hydrolase</keyword>
<dbReference type="SUPFAM" id="SSF56219">
    <property type="entry name" value="DNase I-like"/>
    <property type="match status" value="1"/>
</dbReference>
<evidence type="ECO:0000256" key="1">
    <source>
        <dbReference type="ARBA" id="ARBA00001936"/>
    </source>
</evidence>
<dbReference type="GO" id="GO:0004518">
    <property type="term" value="F:nuclease activity"/>
    <property type="evidence" value="ECO:0007669"/>
    <property type="project" value="UniProtKB-KW"/>
</dbReference>
<comment type="cofactor">
    <cofactor evidence="1">
        <name>Mn(2+)</name>
        <dbReference type="ChEBI" id="CHEBI:29035"/>
    </cofactor>
</comment>
<dbReference type="GO" id="GO:0006281">
    <property type="term" value="P:DNA repair"/>
    <property type="evidence" value="ECO:0007669"/>
    <property type="project" value="UniProtKB-KW"/>
</dbReference>
<evidence type="ECO:0000313" key="12">
    <source>
        <dbReference type="EMBL" id="KAA6303444.1"/>
    </source>
</evidence>
<evidence type="ECO:0000256" key="5">
    <source>
        <dbReference type="ARBA" id="ARBA00022763"/>
    </source>
</evidence>
<evidence type="ECO:0000256" key="9">
    <source>
        <dbReference type="SAM" id="Phobius"/>
    </source>
</evidence>
<dbReference type="InterPro" id="IPR036691">
    <property type="entry name" value="Endo/exonu/phosph_ase_sf"/>
</dbReference>
<evidence type="ECO:0000256" key="4">
    <source>
        <dbReference type="ARBA" id="ARBA00022723"/>
    </source>
</evidence>
<evidence type="ECO:0000313" key="13">
    <source>
        <dbReference type="Proteomes" id="UP000324575"/>
    </source>
</evidence>
<keyword evidence="9" id="KW-0812">Transmembrane</keyword>
<comment type="cofactor">
    <cofactor evidence="2">
        <name>Mg(2+)</name>
        <dbReference type="ChEBI" id="CHEBI:18420"/>
    </cofactor>
</comment>
<dbReference type="PANTHER" id="PTHR15822:SF4">
    <property type="entry name" value="TYROSYL-DNA PHOSPHODIESTERASE 2"/>
    <property type="match status" value="1"/>
</dbReference>
<dbReference type="EMBL" id="SNRX01000002">
    <property type="protein sequence ID" value="KAA6303444.1"/>
    <property type="molecule type" value="Genomic_DNA"/>
</dbReference>
<dbReference type="Proteomes" id="UP000324575">
    <property type="component" value="Unassembled WGS sequence"/>
</dbReference>
<keyword evidence="8" id="KW-0234">DNA repair</keyword>
<accession>A0A5M8P4Y8</accession>
<sequence>MVWRLVTGIAVVGLCVLLLSAFSDRISPQTNRYIPFFGLFFPFILGFNVLFLVFWLFFHQWKQFFLTALVLLLCGGAIHIYFPMHQRTQEVPKNCIKLLTYNVMHFSYKPKSKGQSILQYIKEQDPDIVCFQEFGGLKEVDVRKALKATPYSRFIYPHLAVFSKYPILSAKSLYIPSEYNGSMMVELDVNGRKLSLINNHLESNKISSDEREEYYDLTKELDTHKLESFTHLMFKRLSPAYSQRAQQINLLSELIHKDTNPYLVMCGDFNDTPISYSHRVINQDLVDAFVESGKGMGISFNQHRFFFRIDYIFHSKNMKAYNCTVGKLKTSDHYPVWTYLQLKD</sequence>
<feature type="domain" description="Endonuclease/exonuclease/phosphatase" evidence="10">
    <location>
        <begin position="99"/>
        <end position="333"/>
    </location>
</feature>
<evidence type="ECO:0000256" key="3">
    <source>
        <dbReference type="ARBA" id="ARBA00022722"/>
    </source>
</evidence>
<name>A0A5M8P4Y8_9BACT</name>
<keyword evidence="5" id="KW-0227">DNA damage</keyword>
<dbReference type="PANTHER" id="PTHR15822">
    <property type="entry name" value="TRAF AND TNF RECEPTOR-ASSOCIATED PROTEIN"/>
    <property type="match status" value="1"/>
</dbReference>
<dbReference type="Pfam" id="PF03372">
    <property type="entry name" value="Exo_endo_phos"/>
    <property type="match status" value="1"/>
</dbReference>
<dbReference type="Gene3D" id="3.60.10.10">
    <property type="entry name" value="Endonuclease/exonuclease/phosphatase"/>
    <property type="match status" value="1"/>
</dbReference>
<gene>
    <name evidence="11" type="ORF">EZS26_000363</name>
    <name evidence="12" type="ORF">EZS26_000604</name>
</gene>
<evidence type="ECO:0000313" key="11">
    <source>
        <dbReference type="EMBL" id="KAA6303203.1"/>
    </source>
</evidence>
<evidence type="ECO:0000259" key="10">
    <source>
        <dbReference type="Pfam" id="PF03372"/>
    </source>
</evidence>
<dbReference type="AlphaFoldDB" id="A0A5M8P4Y8"/>
<dbReference type="GO" id="GO:0046872">
    <property type="term" value="F:metal ion binding"/>
    <property type="evidence" value="ECO:0007669"/>
    <property type="project" value="UniProtKB-KW"/>
</dbReference>
<keyword evidence="4" id="KW-0479">Metal-binding</keyword>
<keyword evidence="7" id="KW-0460">Magnesium</keyword>
<evidence type="ECO:0000256" key="8">
    <source>
        <dbReference type="ARBA" id="ARBA00023204"/>
    </source>
</evidence>
<feature type="transmembrane region" description="Helical" evidence="9">
    <location>
        <begin position="64"/>
        <end position="82"/>
    </location>
</feature>
<feature type="transmembrane region" description="Helical" evidence="9">
    <location>
        <begin position="33"/>
        <end position="57"/>
    </location>
</feature>
<protein>
    <recommendedName>
        <fullName evidence="10">Endonuclease/exonuclease/phosphatase domain-containing protein</fullName>
    </recommendedName>
</protein>
<evidence type="ECO:0000256" key="7">
    <source>
        <dbReference type="ARBA" id="ARBA00022842"/>
    </source>
</evidence>
<keyword evidence="3" id="KW-0540">Nuclease</keyword>
<evidence type="ECO:0000256" key="6">
    <source>
        <dbReference type="ARBA" id="ARBA00022801"/>
    </source>
</evidence>
<comment type="caution">
    <text evidence="12">The sequence shown here is derived from an EMBL/GenBank/DDBJ whole genome shotgun (WGS) entry which is preliminary data.</text>
</comment>
<keyword evidence="9" id="KW-1133">Transmembrane helix</keyword>
<organism evidence="12 13">
    <name type="scientific">Candidatus Ordinivivax streblomastigis</name>
    <dbReference type="NCBI Taxonomy" id="2540710"/>
    <lineage>
        <taxon>Bacteria</taxon>
        <taxon>Pseudomonadati</taxon>
        <taxon>Bacteroidota</taxon>
        <taxon>Bacteroidia</taxon>
        <taxon>Bacteroidales</taxon>
        <taxon>Candidatus Ordinivivax</taxon>
    </lineage>
</organism>
<dbReference type="EMBL" id="SNRX01000002">
    <property type="protein sequence ID" value="KAA6303203.1"/>
    <property type="molecule type" value="Genomic_DNA"/>
</dbReference>
<dbReference type="InterPro" id="IPR051547">
    <property type="entry name" value="TDP2-like"/>
</dbReference>
<dbReference type="GO" id="GO:0016787">
    <property type="term" value="F:hydrolase activity"/>
    <property type="evidence" value="ECO:0007669"/>
    <property type="project" value="UniProtKB-KW"/>
</dbReference>
<dbReference type="InterPro" id="IPR005135">
    <property type="entry name" value="Endo/exonuclease/phosphatase"/>
</dbReference>
<keyword evidence="9" id="KW-0472">Membrane</keyword>